<gene>
    <name evidence="1" type="ORF">TresaDRAFT_0958</name>
    <name evidence="2" type="ORF">TresaDRAFT_2319</name>
</gene>
<keyword evidence="3" id="KW-1185">Reference proteome</keyword>
<evidence type="ECO:0000313" key="1">
    <source>
        <dbReference type="EMBL" id="EIC01669.1"/>
    </source>
</evidence>
<dbReference type="EMBL" id="AGRW01000047">
    <property type="protein sequence ID" value="EIC01669.1"/>
    <property type="molecule type" value="Genomic_DNA"/>
</dbReference>
<organism evidence="2 3">
    <name type="scientific">Treponema saccharophilum DSM 2985</name>
    <dbReference type="NCBI Taxonomy" id="907348"/>
    <lineage>
        <taxon>Bacteria</taxon>
        <taxon>Pseudomonadati</taxon>
        <taxon>Spirochaetota</taxon>
        <taxon>Spirochaetia</taxon>
        <taxon>Spirochaetales</taxon>
        <taxon>Treponemataceae</taxon>
        <taxon>Treponema</taxon>
    </lineage>
</organism>
<proteinExistence type="predicted"/>
<dbReference type="EMBL" id="AGRW01000030">
    <property type="protein sequence ID" value="EIC02893.1"/>
    <property type="molecule type" value="Genomic_DNA"/>
</dbReference>
<sequence length="181" mass="21061">MKKLFTVLFVVIITDIIIFTSCIKQCSSIANDTVSIYNTELENNYKASKEFNTMVNNVPCVFKYDNELRNRGKELEKLFDKTWFPITREIRYADILNTKEYDNVTATCCKDNECIWILHNPKYEIPDSLIIHELCHAALSCAEIKSADHTGIEWNYLCDYFESIGYNPLRDGYSYGIKAVY</sequence>
<accession>H7EHV3</accession>
<name>H7EHV3_9SPIR</name>
<protein>
    <submittedName>
        <fullName evidence="2">Uncharacterized protein</fullName>
    </submittedName>
</protein>
<evidence type="ECO:0000313" key="2">
    <source>
        <dbReference type="EMBL" id="EIC02893.1"/>
    </source>
</evidence>
<dbReference type="AlphaFoldDB" id="H7EHV3"/>
<evidence type="ECO:0000313" key="3">
    <source>
        <dbReference type="Proteomes" id="UP000003571"/>
    </source>
</evidence>
<comment type="caution">
    <text evidence="2">The sequence shown here is derived from an EMBL/GenBank/DDBJ whole genome shotgun (WGS) entry which is preliminary data.</text>
</comment>
<reference evidence="2 3" key="1">
    <citation type="submission" date="2011-09" db="EMBL/GenBank/DDBJ databases">
        <title>The draft genome of Treponema saccharophilum DSM 2985.</title>
        <authorList>
            <consortium name="US DOE Joint Genome Institute (JGI-PGF)"/>
            <person name="Lucas S."/>
            <person name="Copeland A."/>
            <person name="Lapidus A."/>
            <person name="Glavina del Rio T."/>
            <person name="Dalin E."/>
            <person name="Tice H."/>
            <person name="Bruce D."/>
            <person name="Goodwin L."/>
            <person name="Pitluck S."/>
            <person name="Peters L."/>
            <person name="Kyrpides N."/>
            <person name="Mavromatis K."/>
            <person name="Ivanova N."/>
            <person name="Markowitz V."/>
            <person name="Cheng J.-F."/>
            <person name="Hugenholtz P."/>
            <person name="Woyke T."/>
            <person name="Wu D."/>
            <person name="Gronow S."/>
            <person name="Wellnitz S."/>
            <person name="Brambilla E."/>
            <person name="Klenk H.-P."/>
            <person name="Eisen J.A."/>
        </authorList>
    </citation>
    <scope>NUCLEOTIDE SEQUENCE [LARGE SCALE GENOMIC DNA]</scope>
    <source>
        <strain evidence="2 3">DSM 2985</strain>
    </source>
</reference>
<dbReference type="Proteomes" id="UP000003571">
    <property type="component" value="Unassembled WGS sequence"/>
</dbReference>